<evidence type="ECO:0000256" key="2">
    <source>
        <dbReference type="ARBA" id="ARBA00004882"/>
    </source>
</evidence>
<sequence length="354" mass="38936">MQSDEKWMRLAIAQARRADYTTWQNPRVGAVVVKGDQLLATGYTHEFGGVHAERNAIKKLSADQLRGTTLYVTLEPCSHYGKQPPCADLIIDSGIRRVVIAETDPHALVTGKGIRRLRDSGVAVVTGVLADQAAVVNPHYNFYFQKHRPWVTLKQAISRDGKVAAAPGERTTITNQAVYDRVHQERAWFHGIVIGSQTAIVDNPTLLTTAPTSFPPVRIVLDRRGRLAQYSTLPLLQDGAAPTWVFTSDPGLKERLADSNAEVIYQADADIPAVVAECGRRGLQALYVEGGPTVHRAFLKSGLVNELLTYQSARRIGEHGVAGAWYPLQNPGHETTVEHLDDNIRISERMVANV</sequence>
<dbReference type="PANTHER" id="PTHR38011">
    <property type="entry name" value="DIHYDROFOLATE REDUCTASE FAMILY PROTEIN (AFU_ORTHOLOGUE AFUA_8G06820)"/>
    <property type="match status" value="1"/>
</dbReference>
<evidence type="ECO:0000256" key="3">
    <source>
        <dbReference type="ARBA" id="ARBA00004910"/>
    </source>
</evidence>
<comment type="caution">
    <text evidence="16">The sequence shown here is derived from an EMBL/GenBank/DDBJ whole genome shotgun (WGS) entry which is preliminary data.</text>
</comment>
<comment type="pathway">
    <text evidence="2 14">Cofactor biosynthesis; riboflavin biosynthesis; 5-amino-6-(D-ribitylamino)uracil from GTP: step 2/4.</text>
</comment>
<dbReference type="EC" id="3.5.4.26" evidence="14"/>
<dbReference type="InterPro" id="IPR002734">
    <property type="entry name" value="RibDG_C"/>
</dbReference>
<keyword evidence="9 14" id="KW-0521">NADP</keyword>
<name>A0ABT7UYI0_9LACO</name>
<comment type="similarity">
    <text evidence="4 14">In the N-terminal section; belongs to the cytidine and deoxycytidylate deaminase family.</text>
</comment>
<dbReference type="InterPro" id="IPR016193">
    <property type="entry name" value="Cytidine_deaminase-like"/>
</dbReference>
<evidence type="ECO:0000256" key="8">
    <source>
        <dbReference type="ARBA" id="ARBA00022833"/>
    </source>
</evidence>
<dbReference type="GO" id="GO:0008703">
    <property type="term" value="F:5-amino-6-(5-phosphoribosylamino)uracil reductase activity"/>
    <property type="evidence" value="ECO:0007669"/>
    <property type="project" value="UniProtKB-EC"/>
</dbReference>
<dbReference type="GO" id="GO:0008835">
    <property type="term" value="F:diaminohydroxyphosphoribosylaminopyrimidine deaminase activity"/>
    <property type="evidence" value="ECO:0007669"/>
    <property type="project" value="UniProtKB-EC"/>
</dbReference>
<dbReference type="Gene3D" id="3.40.430.10">
    <property type="entry name" value="Dihydrofolate Reductase, subunit A"/>
    <property type="match status" value="1"/>
</dbReference>
<dbReference type="EMBL" id="JAUDDW010000022">
    <property type="protein sequence ID" value="MDM8266759.1"/>
    <property type="molecule type" value="Genomic_DNA"/>
</dbReference>
<evidence type="ECO:0000256" key="1">
    <source>
        <dbReference type="ARBA" id="ARBA00002151"/>
    </source>
</evidence>
<keyword evidence="17" id="KW-1185">Reference proteome</keyword>
<dbReference type="Gene3D" id="3.40.140.10">
    <property type="entry name" value="Cytidine Deaminase, domain 2"/>
    <property type="match status" value="1"/>
</dbReference>
<comment type="catalytic activity">
    <reaction evidence="13 14">
        <text>2,5-diamino-6-hydroxy-4-(5-phosphoribosylamino)-pyrimidine + H2O + H(+) = 5-amino-6-(5-phospho-D-ribosylamino)uracil + NH4(+)</text>
        <dbReference type="Rhea" id="RHEA:21868"/>
        <dbReference type="ChEBI" id="CHEBI:15377"/>
        <dbReference type="ChEBI" id="CHEBI:15378"/>
        <dbReference type="ChEBI" id="CHEBI:28938"/>
        <dbReference type="ChEBI" id="CHEBI:58453"/>
        <dbReference type="ChEBI" id="CHEBI:58614"/>
        <dbReference type="EC" id="3.5.4.26"/>
    </reaction>
</comment>
<keyword evidence="8 14" id="KW-0862">Zinc</keyword>
<evidence type="ECO:0000259" key="15">
    <source>
        <dbReference type="PROSITE" id="PS51747"/>
    </source>
</evidence>
<dbReference type="InterPro" id="IPR050765">
    <property type="entry name" value="Riboflavin_Biosynth_HTPR"/>
</dbReference>
<dbReference type="EC" id="1.1.1.193" evidence="14"/>
<reference evidence="17" key="1">
    <citation type="submission" date="2023-06" db="EMBL/GenBank/DDBJ databases">
        <title>Identification and characterization of horizontal gene transfer across gut microbiota members of farm animals based on homology search.</title>
        <authorList>
            <person name="Zeman M."/>
            <person name="Kubasova T."/>
            <person name="Jahodarova E."/>
            <person name="Nykrynova M."/>
            <person name="Rychlik I."/>
        </authorList>
    </citation>
    <scope>NUCLEOTIDE SEQUENCE [LARGE SCALE GENOMIC DNA]</scope>
    <source>
        <strain evidence="17">161_Gplus</strain>
    </source>
</reference>
<evidence type="ECO:0000256" key="9">
    <source>
        <dbReference type="ARBA" id="ARBA00022857"/>
    </source>
</evidence>
<keyword evidence="6 14" id="KW-0686">Riboflavin biosynthesis</keyword>
<feature type="domain" description="CMP/dCMP-type deaminase" evidence="15">
    <location>
        <begin position="2"/>
        <end position="125"/>
    </location>
</feature>
<dbReference type="InterPro" id="IPR004794">
    <property type="entry name" value="Eubact_RibD"/>
</dbReference>
<dbReference type="CDD" id="cd01284">
    <property type="entry name" value="Riboflavin_deaminase-reductase"/>
    <property type="match status" value="1"/>
</dbReference>
<comment type="similarity">
    <text evidence="5 14">In the C-terminal section; belongs to the HTP reductase family.</text>
</comment>
<keyword evidence="7 14" id="KW-0479">Metal-binding</keyword>
<dbReference type="Proteomes" id="UP001529343">
    <property type="component" value="Unassembled WGS sequence"/>
</dbReference>
<comment type="pathway">
    <text evidence="3 14">Cofactor biosynthesis; riboflavin biosynthesis; 5-amino-6-(D-ribitylamino)uracil from GTP: step 3/4.</text>
</comment>
<dbReference type="PROSITE" id="PS51747">
    <property type="entry name" value="CYT_DCMP_DEAMINASES_2"/>
    <property type="match status" value="1"/>
</dbReference>
<evidence type="ECO:0000313" key="17">
    <source>
        <dbReference type="Proteomes" id="UP001529343"/>
    </source>
</evidence>
<evidence type="ECO:0000256" key="14">
    <source>
        <dbReference type="PIRNR" id="PIRNR006769"/>
    </source>
</evidence>
<evidence type="ECO:0000256" key="13">
    <source>
        <dbReference type="ARBA" id="ARBA00049886"/>
    </source>
</evidence>
<dbReference type="PIRSF" id="PIRSF006769">
    <property type="entry name" value="RibD"/>
    <property type="match status" value="1"/>
</dbReference>
<organism evidence="16 17">
    <name type="scientific">Limosilactobacillus pontis</name>
    <dbReference type="NCBI Taxonomy" id="35787"/>
    <lineage>
        <taxon>Bacteria</taxon>
        <taxon>Bacillati</taxon>
        <taxon>Bacillota</taxon>
        <taxon>Bacilli</taxon>
        <taxon>Lactobacillales</taxon>
        <taxon>Lactobacillaceae</taxon>
        <taxon>Limosilactobacillus</taxon>
    </lineage>
</organism>
<dbReference type="InterPro" id="IPR002125">
    <property type="entry name" value="CMP_dCMP_dom"/>
</dbReference>
<evidence type="ECO:0000256" key="6">
    <source>
        <dbReference type="ARBA" id="ARBA00022619"/>
    </source>
</evidence>
<dbReference type="Pfam" id="PF01872">
    <property type="entry name" value="RibD_C"/>
    <property type="match status" value="1"/>
</dbReference>
<proteinExistence type="inferred from homology"/>
<evidence type="ECO:0000256" key="12">
    <source>
        <dbReference type="ARBA" id="ARBA00049861"/>
    </source>
</evidence>
<evidence type="ECO:0000256" key="7">
    <source>
        <dbReference type="ARBA" id="ARBA00022723"/>
    </source>
</evidence>
<evidence type="ECO:0000313" key="16">
    <source>
        <dbReference type="EMBL" id="MDM8266759.1"/>
    </source>
</evidence>
<dbReference type="InterPro" id="IPR024072">
    <property type="entry name" value="DHFR-like_dom_sf"/>
</dbReference>
<accession>A0ABT7UYI0</accession>
<dbReference type="PANTHER" id="PTHR38011:SF7">
    <property type="entry name" value="2,5-DIAMINO-6-RIBOSYLAMINO-4(3H)-PYRIMIDINONE 5'-PHOSPHATE REDUCTASE"/>
    <property type="match status" value="1"/>
</dbReference>
<gene>
    <name evidence="16" type="primary">ribD</name>
    <name evidence="16" type="ORF">QUW44_06240</name>
</gene>
<comment type="catalytic activity">
    <reaction evidence="12 14">
        <text>5-amino-6-(5-phospho-D-ribitylamino)uracil + NADP(+) = 5-amino-6-(5-phospho-D-ribosylamino)uracil + NADPH + H(+)</text>
        <dbReference type="Rhea" id="RHEA:17845"/>
        <dbReference type="ChEBI" id="CHEBI:15378"/>
        <dbReference type="ChEBI" id="CHEBI:57783"/>
        <dbReference type="ChEBI" id="CHEBI:58349"/>
        <dbReference type="ChEBI" id="CHEBI:58421"/>
        <dbReference type="ChEBI" id="CHEBI:58453"/>
        <dbReference type="EC" id="1.1.1.193"/>
    </reaction>
</comment>
<evidence type="ECO:0000256" key="10">
    <source>
        <dbReference type="ARBA" id="ARBA00023002"/>
    </source>
</evidence>
<protein>
    <recommendedName>
        <fullName evidence="14">Riboflavin biosynthesis protein RibD</fullName>
    </recommendedName>
    <domain>
        <recommendedName>
            <fullName evidence="14">Diaminohydroxyphosphoribosylaminopyrimidine deaminase</fullName>
            <shortName evidence="14">DRAP deaminase</shortName>
            <ecNumber evidence="14">3.5.4.26</ecNumber>
        </recommendedName>
        <alternativeName>
            <fullName evidence="14">Riboflavin-specific deaminase</fullName>
        </alternativeName>
    </domain>
    <domain>
        <recommendedName>
            <fullName evidence="14">5-amino-6-(5-phosphoribosylamino)uracil reductase</fullName>
            <ecNumber evidence="14">1.1.1.193</ecNumber>
        </recommendedName>
        <alternativeName>
            <fullName evidence="14">HTP reductase</fullName>
        </alternativeName>
    </domain>
</protein>
<evidence type="ECO:0000256" key="5">
    <source>
        <dbReference type="ARBA" id="ARBA00007417"/>
    </source>
</evidence>
<evidence type="ECO:0000256" key="11">
    <source>
        <dbReference type="ARBA" id="ARBA00023268"/>
    </source>
</evidence>
<evidence type="ECO:0000256" key="4">
    <source>
        <dbReference type="ARBA" id="ARBA00005259"/>
    </source>
</evidence>
<keyword evidence="14 16" id="KW-0378">Hydrolase</keyword>
<dbReference type="NCBIfam" id="TIGR00326">
    <property type="entry name" value="eubact_ribD"/>
    <property type="match status" value="1"/>
</dbReference>
<dbReference type="PROSITE" id="PS00903">
    <property type="entry name" value="CYT_DCMP_DEAMINASES_1"/>
    <property type="match status" value="1"/>
</dbReference>
<dbReference type="SUPFAM" id="SSF53927">
    <property type="entry name" value="Cytidine deaminase-like"/>
    <property type="match status" value="1"/>
</dbReference>
<dbReference type="Pfam" id="PF00383">
    <property type="entry name" value="dCMP_cyt_deam_1"/>
    <property type="match status" value="1"/>
</dbReference>
<keyword evidence="10 14" id="KW-0560">Oxidoreductase</keyword>
<comment type="function">
    <text evidence="1 14">Converts 2,5-diamino-6-(ribosylamino)-4(3h)-pyrimidinone 5'-phosphate into 5-amino-6-(ribosylamino)-2,4(1h,3h)-pyrimidinedione 5'-phosphate.</text>
</comment>
<dbReference type="RefSeq" id="WP_289586272.1">
    <property type="nucleotide sequence ID" value="NZ_JAUDDW010000022.1"/>
</dbReference>
<dbReference type="InterPro" id="IPR016192">
    <property type="entry name" value="APOBEC/CMP_deaminase_Zn-bd"/>
</dbReference>
<keyword evidence="11" id="KW-0511">Multifunctional enzyme</keyword>
<comment type="cofactor">
    <cofactor evidence="14">
        <name>Zn(2+)</name>
        <dbReference type="ChEBI" id="CHEBI:29105"/>
    </cofactor>
    <text evidence="14">Binds 1 zinc ion.</text>
</comment>
<dbReference type="SUPFAM" id="SSF53597">
    <property type="entry name" value="Dihydrofolate reductase-like"/>
    <property type="match status" value="1"/>
</dbReference>